<dbReference type="EMBL" id="CP132303">
    <property type="protein sequence ID" value="WLS00317.1"/>
    <property type="molecule type" value="Genomic_DNA"/>
</dbReference>
<dbReference type="Gene3D" id="3.40.630.10">
    <property type="entry name" value="Zn peptidases"/>
    <property type="match status" value="1"/>
</dbReference>
<dbReference type="GO" id="GO:0016813">
    <property type="term" value="F:hydrolase activity, acting on carbon-nitrogen (but not peptide) bonds, in linear amidines"/>
    <property type="evidence" value="ECO:0007669"/>
    <property type="project" value="InterPro"/>
</dbReference>
<evidence type="ECO:0000259" key="4">
    <source>
        <dbReference type="Pfam" id="PF07687"/>
    </source>
</evidence>
<name>A0AA50CTU2_9HYPH</name>
<evidence type="ECO:0000256" key="2">
    <source>
        <dbReference type="ARBA" id="ARBA00022801"/>
    </source>
</evidence>
<keyword evidence="2 5" id="KW-0378">Hydrolase</keyword>
<keyword evidence="5" id="KW-0614">Plasmid</keyword>
<feature type="binding site" evidence="3">
    <location>
        <position position="84"/>
    </location>
    <ligand>
        <name>Zn(2+)</name>
        <dbReference type="ChEBI" id="CHEBI:29105"/>
        <label>1</label>
    </ligand>
</feature>
<evidence type="ECO:0000313" key="6">
    <source>
        <dbReference type="Proteomes" id="UP001234585"/>
    </source>
</evidence>
<comment type="similarity">
    <text evidence="1">Belongs to the peptidase M20 family.</text>
</comment>
<evidence type="ECO:0000313" key="5">
    <source>
        <dbReference type="EMBL" id="WLS00317.1"/>
    </source>
</evidence>
<dbReference type="Pfam" id="PF07687">
    <property type="entry name" value="M20_dimer"/>
    <property type="match status" value="1"/>
</dbReference>
<dbReference type="InterPro" id="IPR036264">
    <property type="entry name" value="Bact_exopeptidase_dim_dom"/>
</dbReference>
<geneLocation type="plasmid" evidence="5 6">
    <name>unnamed1</name>
</geneLocation>
<feature type="binding site" evidence="3">
    <location>
        <position position="194"/>
    </location>
    <ligand>
        <name>Zn(2+)</name>
        <dbReference type="ChEBI" id="CHEBI:29105"/>
        <label>1</label>
    </ligand>
</feature>
<keyword evidence="3" id="KW-0862">Zinc</keyword>
<dbReference type="PANTHER" id="PTHR32494">
    <property type="entry name" value="ALLANTOATE DEIMINASE-RELATED"/>
    <property type="match status" value="1"/>
</dbReference>
<dbReference type="InterPro" id="IPR011650">
    <property type="entry name" value="Peptidase_M20_dimer"/>
</dbReference>
<feature type="binding site" evidence="3">
    <location>
        <position position="95"/>
    </location>
    <ligand>
        <name>Zn(2+)</name>
        <dbReference type="ChEBI" id="CHEBI:29105"/>
        <label>1</label>
    </ligand>
</feature>
<dbReference type="CDD" id="cd03884">
    <property type="entry name" value="M20_bAS"/>
    <property type="match status" value="1"/>
</dbReference>
<accession>A0AA50CTU2</accession>
<reference evidence="5 6" key="1">
    <citation type="submission" date="2023-08" db="EMBL/GenBank/DDBJ databases">
        <title>Pathogen: clinical or host-associated sample.</title>
        <authorList>
            <person name="Hergert J."/>
            <person name="Casey R."/>
            <person name="Wagner J."/>
            <person name="Young E.L."/>
            <person name="Oakeson K.F."/>
        </authorList>
    </citation>
    <scope>NUCLEOTIDE SEQUENCE [LARGE SCALE GENOMIC DNA]</scope>
    <source>
        <strain evidence="5 6">1760953</strain>
        <plasmid evidence="5 6">unnamed1</plasmid>
    </source>
</reference>
<feature type="domain" description="Peptidase M20 dimerisation" evidence="4">
    <location>
        <begin position="218"/>
        <end position="313"/>
    </location>
</feature>
<dbReference type="InterPro" id="IPR010158">
    <property type="entry name" value="Amidase_Cbmase"/>
</dbReference>
<gene>
    <name evidence="5" type="ORF">Q9313_19820</name>
</gene>
<evidence type="ECO:0000256" key="1">
    <source>
        <dbReference type="ARBA" id="ARBA00006153"/>
    </source>
</evidence>
<organism evidence="5 6">
    <name type="scientific">Shinella sumterensis</name>
    <dbReference type="NCBI Taxonomy" id="1967501"/>
    <lineage>
        <taxon>Bacteria</taxon>
        <taxon>Pseudomonadati</taxon>
        <taxon>Pseudomonadota</taxon>
        <taxon>Alphaproteobacteria</taxon>
        <taxon>Hyphomicrobiales</taxon>
        <taxon>Rhizobiaceae</taxon>
        <taxon>Shinella</taxon>
    </lineage>
</organism>
<feature type="binding site" evidence="3">
    <location>
        <position position="95"/>
    </location>
    <ligand>
        <name>Zn(2+)</name>
        <dbReference type="ChEBI" id="CHEBI:29105"/>
        <label>2</label>
    </ligand>
</feature>
<dbReference type="Proteomes" id="UP001234585">
    <property type="component" value="Plasmid unnamed1"/>
</dbReference>
<feature type="binding site" evidence="3">
    <location>
        <position position="130"/>
    </location>
    <ligand>
        <name>Zn(2+)</name>
        <dbReference type="ChEBI" id="CHEBI:29105"/>
        <label>2</label>
    </ligand>
</feature>
<proteinExistence type="inferred from homology"/>
<dbReference type="InterPro" id="IPR002933">
    <property type="entry name" value="Peptidase_M20"/>
</dbReference>
<dbReference type="Pfam" id="PF01546">
    <property type="entry name" value="Peptidase_M20"/>
    <property type="match status" value="1"/>
</dbReference>
<dbReference type="SUPFAM" id="SSF55031">
    <property type="entry name" value="Bacterial exopeptidase dimerisation domain"/>
    <property type="match status" value="1"/>
</dbReference>
<comment type="cofactor">
    <cofactor evidence="3">
        <name>Zn(2+)</name>
        <dbReference type="ChEBI" id="CHEBI:29105"/>
    </cofactor>
    <text evidence="3">Binds 2 Zn(2+) ions per subunit.</text>
</comment>
<keyword evidence="6" id="KW-1185">Reference proteome</keyword>
<sequence length="437" mass="46093">MLITPSINGTRLLGRLDAFAAIGATADGGVDRQALTEGDRRARAAITEIALARGFAVSQDGAANLFIHRPGGHVGTLPLLIGSHLDTQPTGGRFDGALGVLAALEVLESLEDADIQTAAPIELVVWTNEEGCRFASGSMGAQAFVDGALSDTLLKSRSTDGLRLADELAATLKALPQARPCTLGKPIAGYLELHIEQAQRLECAGIPIGVVTGVQATRWLQVSVTGEAGHAGTTPLSARRDPMHATSMGLARLYETIMRDDAHARFTVGRMTVEPGSINAIPSTVVFYIDIRHPGLKELDAIEAQITGTLRDAATGTGCTIAIERVFDMEPARFDDTLINAIEDVAKARGVASTRMVSGAFHDALFVSRVAPTAMIFVPCRDGISHNPREFVEPEFCIMGADILFHAALRASEMTVSAAEPGIKTTAISNNHKGVGT</sequence>
<dbReference type="RefSeq" id="WP_306039909.1">
    <property type="nucleotide sequence ID" value="NZ_CP132303.1"/>
</dbReference>
<dbReference type="SUPFAM" id="SSF53187">
    <property type="entry name" value="Zn-dependent exopeptidases"/>
    <property type="match status" value="1"/>
</dbReference>
<feature type="binding site" evidence="3">
    <location>
        <position position="386"/>
    </location>
    <ligand>
        <name>Zn(2+)</name>
        <dbReference type="ChEBI" id="CHEBI:29105"/>
        <label>2</label>
    </ligand>
</feature>
<dbReference type="Gene3D" id="3.30.70.360">
    <property type="match status" value="1"/>
</dbReference>
<protein>
    <submittedName>
        <fullName evidence="5">Zn-dependent hydrolase</fullName>
    </submittedName>
</protein>
<keyword evidence="3" id="KW-0479">Metal-binding</keyword>
<evidence type="ECO:0000256" key="3">
    <source>
        <dbReference type="PIRSR" id="PIRSR001235-1"/>
    </source>
</evidence>
<dbReference type="NCBIfam" id="TIGR01879">
    <property type="entry name" value="hydantase"/>
    <property type="match status" value="1"/>
</dbReference>
<dbReference type="GO" id="GO:0046872">
    <property type="term" value="F:metal ion binding"/>
    <property type="evidence" value="ECO:0007669"/>
    <property type="project" value="UniProtKB-KW"/>
</dbReference>
<dbReference type="PIRSF" id="PIRSF001235">
    <property type="entry name" value="Amidase_carbamoylase"/>
    <property type="match status" value="1"/>
</dbReference>
<dbReference type="PANTHER" id="PTHR32494:SF5">
    <property type="entry name" value="ALLANTOATE AMIDOHYDROLASE"/>
    <property type="match status" value="1"/>
</dbReference>
<dbReference type="AlphaFoldDB" id="A0AA50CTU2"/>